<accession>A0A5P8D435</accession>
<dbReference type="EMBL" id="MN270891">
    <property type="protein sequence ID" value="QFP93827.1"/>
    <property type="molecule type" value="Genomic_DNA"/>
</dbReference>
<keyword evidence="2" id="KW-1185">Reference proteome</keyword>
<evidence type="ECO:0000313" key="2">
    <source>
        <dbReference type="Proteomes" id="UP000326781"/>
    </source>
</evidence>
<organism evidence="1 2">
    <name type="scientific">Pectobacterium phage Wc4</name>
    <dbReference type="NCBI Taxonomy" id="2652428"/>
    <lineage>
        <taxon>Viruses</taxon>
        <taxon>Duplodnaviria</taxon>
        <taxon>Heunggongvirae</taxon>
        <taxon>Uroviricota</taxon>
        <taxon>Caudoviricetes</taxon>
        <taxon>Andersonviridae</taxon>
        <taxon>Andersonviridae incertae sedis</taxon>
        <taxon>Arnovirus</taxon>
        <taxon>Arnovirus Wc4</taxon>
    </lineage>
</organism>
<proteinExistence type="predicted"/>
<dbReference type="Proteomes" id="UP000326781">
    <property type="component" value="Segment"/>
</dbReference>
<protein>
    <submittedName>
        <fullName evidence="1">Uncharacterized protein</fullName>
    </submittedName>
</protein>
<sequence>MGFSKTVSDVVGNAVDSMAKSRFTRWNISLSELSKDRAVHGLQLQEDENVNILHAMLFKYGLDINRHFEVEVCEHRNVFGEVVYCPYFMGVQRTDVRWKNIRDGLVTGRWIV</sequence>
<name>A0A5P8D435_9CAUD</name>
<reference evidence="1 2" key="1">
    <citation type="submission" date="2019-08" db="EMBL/GenBank/DDBJ databases">
        <title>Six bacteriophages against potato bacterial diseases.</title>
        <authorList>
            <person name="Zhang X."/>
            <person name="Kering K."/>
        </authorList>
    </citation>
    <scope>NUCLEOTIDE SEQUENCE [LARGE SCALE GENOMIC DNA]</scope>
</reference>
<evidence type="ECO:0000313" key="1">
    <source>
        <dbReference type="EMBL" id="QFP93827.1"/>
    </source>
</evidence>